<dbReference type="InterPro" id="IPR048015">
    <property type="entry name" value="NTP-PPase_MazG-like_N"/>
</dbReference>
<dbReference type="AlphaFoldDB" id="A0A561EUC2"/>
<dbReference type="Pfam" id="PF03819">
    <property type="entry name" value="MazG"/>
    <property type="match status" value="1"/>
</dbReference>
<name>A0A561EUC2_9ACTN</name>
<evidence type="ECO:0000256" key="1">
    <source>
        <dbReference type="SAM" id="MobiDB-lite"/>
    </source>
</evidence>
<accession>A0A561EUC2</accession>
<dbReference type="SUPFAM" id="SSF101386">
    <property type="entry name" value="all-alpha NTP pyrophosphatases"/>
    <property type="match status" value="1"/>
</dbReference>
<dbReference type="GO" id="GO:0047429">
    <property type="term" value="F:nucleoside triphosphate diphosphatase activity"/>
    <property type="evidence" value="ECO:0007669"/>
    <property type="project" value="TreeGrafter"/>
</dbReference>
<dbReference type="Proteomes" id="UP000318416">
    <property type="component" value="Unassembled WGS sequence"/>
</dbReference>
<dbReference type="GO" id="GO:0046052">
    <property type="term" value="P:UTP catabolic process"/>
    <property type="evidence" value="ECO:0007669"/>
    <property type="project" value="TreeGrafter"/>
</dbReference>
<feature type="domain" description="NTP pyrophosphohydrolase MazG-like" evidence="2">
    <location>
        <begin position="185"/>
        <end position="260"/>
    </location>
</feature>
<keyword evidence="4" id="KW-1185">Reference proteome</keyword>
<dbReference type="EMBL" id="VIVR01000001">
    <property type="protein sequence ID" value="TWE19208.1"/>
    <property type="molecule type" value="Genomic_DNA"/>
</dbReference>
<organism evidence="3 4">
    <name type="scientific">Kitasatospora atroaurantiaca</name>
    <dbReference type="NCBI Taxonomy" id="285545"/>
    <lineage>
        <taxon>Bacteria</taxon>
        <taxon>Bacillati</taxon>
        <taxon>Actinomycetota</taxon>
        <taxon>Actinomycetes</taxon>
        <taxon>Kitasatosporales</taxon>
        <taxon>Streptomycetaceae</taxon>
        <taxon>Kitasatospora</taxon>
    </lineage>
</organism>
<sequence>MDTPKLILLTTTHRVAPGLLSWPAWEALRGAARVLAADPAHPQLPAVRQAGVEVELVERGTAPALARRLLEAAPARAPYGSGRAGAESDERQATDEGGSAGARSVGAGYERPEASGRVTVWLGSPDGDPGLTDALARLAVEEAGQVPEIEVLPGSYDLPGARLLDLASVMDRLRSPGGCPWDAEQTHASLVKYLVEEAFELVEAIEEGDRETLREELGDVLLQVFFHSRIAEEHPEDPFSIDDVAGDIVEKLMYRHPHVFGDVEATESAEVEANWEQLKAAEKQRESVLDGVPAGLPALAYAAKLVSRVRRAGFTGVPDAPYELPAELTPESVGTLLLAVAQRAHDADVDVDAALRAAARGYRSAVRAAEGLDAGLGEG</sequence>
<gene>
    <name evidence="3" type="ORF">FB465_4321</name>
</gene>
<dbReference type="PANTHER" id="PTHR30522:SF0">
    <property type="entry name" value="NUCLEOSIDE TRIPHOSPHATE PYROPHOSPHOHYDROLASE"/>
    <property type="match status" value="1"/>
</dbReference>
<dbReference type="InterPro" id="IPR004518">
    <property type="entry name" value="MazG-like_dom"/>
</dbReference>
<dbReference type="PANTHER" id="PTHR30522">
    <property type="entry name" value="NUCLEOSIDE TRIPHOSPHATE PYROPHOSPHOHYDROLASE"/>
    <property type="match status" value="1"/>
</dbReference>
<comment type="caution">
    <text evidence="3">The sequence shown here is derived from an EMBL/GenBank/DDBJ whole genome shotgun (WGS) entry which is preliminary data.</text>
</comment>
<dbReference type="GO" id="GO:0006950">
    <property type="term" value="P:response to stress"/>
    <property type="evidence" value="ECO:0007669"/>
    <property type="project" value="UniProtKB-ARBA"/>
</dbReference>
<dbReference type="GO" id="GO:0046061">
    <property type="term" value="P:dATP catabolic process"/>
    <property type="evidence" value="ECO:0007669"/>
    <property type="project" value="TreeGrafter"/>
</dbReference>
<dbReference type="GO" id="GO:0046081">
    <property type="term" value="P:dUTP catabolic process"/>
    <property type="evidence" value="ECO:0007669"/>
    <property type="project" value="TreeGrafter"/>
</dbReference>
<dbReference type="GO" id="GO:0046047">
    <property type="term" value="P:TTP catabolic process"/>
    <property type="evidence" value="ECO:0007669"/>
    <property type="project" value="TreeGrafter"/>
</dbReference>
<evidence type="ECO:0000313" key="3">
    <source>
        <dbReference type="EMBL" id="TWE19208.1"/>
    </source>
</evidence>
<dbReference type="FunFam" id="1.10.287.1080:FF:000001">
    <property type="entry name" value="Nucleoside triphosphate pyrophosphohydrolase"/>
    <property type="match status" value="1"/>
</dbReference>
<dbReference type="RefSeq" id="WP_145792839.1">
    <property type="nucleotide sequence ID" value="NZ_BAAABR010000033.1"/>
</dbReference>
<reference evidence="3 4" key="1">
    <citation type="submission" date="2019-06" db="EMBL/GenBank/DDBJ databases">
        <title>Sequencing the genomes of 1000 actinobacteria strains.</title>
        <authorList>
            <person name="Klenk H.-P."/>
        </authorList>
    </citation>
    <scope>NUCLEOTIDE SEQUENCE [LARGE SCALE GENOMIC DNA]</scope>
    <source>
        <strain evidence="3 4">DSM 41649</strain>
    </source>
</reference>
<dbReference type="OrthoDB" id="9808939at2"/>
<dbReference type="InterPro" id="IPR011551">
    <property type="entry name" value="NTP_PyrPHydrolase_MazG"/>
</dbReference>
<evidence type="ECO:0000259" key="2">
    <source>
        <dbReference type="Pfam" id="PF03819"/>
    </source>
</evidence>
<evidence type="ECO:0000313" key="4">
    <source>
        <dbReference type="Proteomes" id="UP000318416"/>
    </source>
</evidence>
<keyword evidence="3" id="KW-0378">Hydrolase</keyword>
<protein>
    <submittedName>
        <fullName evidence="3">XTP/dITP diphosphohydrolase</fullName>
    </submittedName>
</protein>
<dbReference type="CDD" id="cd11528">
    <property type="entry name" value="NTP-PPase_MazG_Nterm"/>
    <property type="match status" value="1"/>
</dbReference>
<dbReference type="Gene3D" id="1.10.287.1080">
    <property type="entry name" value="MazG-like"/>
    <property type="match status" value="2"/>
</dbReference>
<dbReference type="NCBIfam" id="TIGR00444">
    <property type="entry name" value="mazG"/>
    <property type="match status" value="1"/>
</dbReference>
<dbReference type="GO" id="GO:0046076">
    <property type="term" value="P:dTTP catabolic process"/>
    <property type="evidence" value="ECO:0007669"/>
    <property type="project" value="TreeGrafter"/>
</dbReference>
<proteinExistence type="predicted"/>
<feature type="region of interest" description="Disordered" evidence="1">
    <location>
        <begin position="77"/>
        <end position="109"/>
    </location>
</feature>
<dbReference type="GO" id="GO:0006203">
    <property type="term" value="P:dGTP catabolic process"/>
    <property type="evidence" value="ECO:0007669"/>
    <property type="project" value="TreeGrafter"/>
</dbReference>